<gene>
    <name evidence="1" type="ORF">BJ993_003385</name>
</gene>
<proteinExistence type="predicted"/>
<dbReference type="EMBL" id="JACBZM010000001">
    <property type="protein sequence ID" value="NYI46305.1"/>
    <property type="molecule type" value="Genomic_DNA"/>
</dbReference>
<dbReference type="RefSeq" id="WP_179650142.1">
    <property type="nucleotide sequence ID" value="NZ_JACBZM010000001.1"/>
</dbReference>
<reference evidence="1 2" key="1">
    <citation type="submission" date="2020-07" db="EMBL/GenBank/DDBJ databases">
        <title>Sequencing the genomes of 1000 actinobacteria strains.</title>
        <authorList>
            <person name="Klenk H.-P."/>
        </authorList>
    </citation>
    <scope>NUCLEOTIDE SEQUENCE [LARGE SCALE GENOMIC DNA]</scope>
    <source>
        <strain evidence="1 2">DSM 15131</strain>
    </source>
</reference>
<evidence type="ECO:0000313" key="2">
    <source>
        <dbReference type="Proteomes" id="UP000562045"/>
    </source>
</evidence>
<dbReference type="Proteomes" id="UP000562045">
    <property type="component" value="Unassembled WGS sequence"/>
</dbReference>
<protein>
    <submittedName>
        <fullName evidence="1">Uncharacterized protein</fullName>
    </submittedName>
</protein>
<accession>A0A7Z0CPU9</accession>
<comment type="caution">
    <text evidence="1">The sequence shown here is derived from an EMBL/GenBank/DDBJ whole genome shotgun (WGS) entry which is preliminary data.</text>
</comment>
<sequence length="1212" mass="134952">MQRVEMRGGEGVGLPGYDGVVEATRATSFVPAGLSVWEMGVDKDPAGKATDDYTTRTANPLGVDMATTTFVFVTPRRWRKKKDWEQKRREEGKWKDVRVLDADDIEQALEEAAAVRIWLSELLDMPALGAVTIEDWWRGFSGGFDPRLTPAVVLAGRENEAAELLRRLSPDVGKTFIKAASVDDGLAFAACTMLAQEPDGAEPMLSRSLVVHDGITLRRLDSASRLLILLPYEEHLQREAQQIANHHVVFVVTEGDATIELPPLDHLTLEAALRDAGVPDADLSRYVRAGNKSLLALQRVSAKSGQPGPDEWANDLSDRLVRRAWLAGAWSQLRSGDVEVLEALTGGLPEDIEERLQSVIRQPDPLFTRVGSTWAVVSPEDSWRTARHAIREADLEALERAVQTVLASVDPSLDLPPDERWTAEIYGKVRVHSTDLRKGLARSIALLGSHGDEARLAGGRSARQWAERVVWSLLRRANEDLSAQLWASIEDVLPLLAEAAPDVFLRFAAEAVSGDDPLLAKLFQDQSDSWQVSSPHTGLLWALECVAWSSHHLGFATEILARLAELDPGGKLSNRPESSLQGIFRPWLPQTSAPAETRISTLDALLERHEDVTWKLLLSLLPEHHAVGMPTHKPRFRDWAGEGERAVTYGEYFGVVEAIAERVLRLAAAEPARWTEVITEFDRLPEASRIAAIADLENLNTEGLSEDESRAIWSALEDFIRRHREFPDADWSVAEEWLTSLAAIADRVRPARASEQHRWLFDDWHPDLAASLRDDFDAREREVDLARQRAVAQIIAEEGFPAVMALAQAAKLPWAVGSALARSGGEFDMEALSLLDSEDTSLVQFADGFARIRGGREAPMVRQWVERFDGRPVAQARLLLTLDDVQDAWAMLANLPDEVDSAYWAEFAPYGRGADFPHASETARQLLRHGRAAMAVDALSLYARRDAVEVDVVVDALNEFGSAEDPEVGRVSEHDLTTLLDYLRAHDVDESVLARLEWKFLPALHDESRAKSLQRLMARDPASFVQLIEYAFRPSDQRDVSEPPRVDPGLAANAYRLLREWRRVPGTNDDGVVEQEKLESWLRDVRALLSETGHLELGELQIGEVFAHSPSESDGTFPARAVRNVLEAAPNDRFERGFIIGLHNKRGVTSRGMTDGGKQEYDLAQQYDTWAERVEATHPRTAGALRSVADSYRNEGRRNDEEARRFLEGMDL</sequence>
<organism evidence="1 2">
    <name type="scientific">Nocardioides aromaticivorans</name>
    <dbReference type="NCBI Taxonomy" id="200618"/>
    <lineage>
        <taxon>Bacteria</taxon>
        <taxon>Bacillati</taxon>
        <taxon>Actinomycetota</taxon>
        <taxon>Actinomycetes</taxon>
        <taxon>Propionibacteriales</taxon>
        <taxon>Nocardioidaceae</taxon>
        <taxon>Nocardioides</taxon>
    </lineage>
</organism>
<evidence type="ECO:0000313" key="1">
    <source>
        <dbReference type="EMBL" id="NYI46305.1"/>
    </source>
</evidence>
<dbReference type="AlphaFoldDB" id="A0A7Z0CPU9"/>
<name>A0A7Z0CPU9_9ACTN</name>